<gene>
    <name evidence="1" type="ORF">CRENBAI_000266</name>
</gene>
<comment type="caution">
    <text evidence="1">The sequence shown here is derived from an EMBL/GenBank/DDBJ whole genome shotgun (WGS) entry which is preliminary data.</text>
</comment>
<dbReference type="PANTHER" id="PTHR22414">
    <property type="entry name" value="LEUCINE ZIPPER PROTEIN 2"/>
    <property type="match status" value="1"/>
</dbReference>
<keyword evidence="2" id="KW-1185">Reference proteome</keyword>
<evidence type="ECO:0000313" key="2">
    <source>
        <dbReference type="Proteomes" id="UP001311232"/>
    </source>
</evidence>
<name>A0AAV9S2T8_9TELE</name>
<protein>
    <submittedName>
        <fullName evidence="1">Uncharacterized protein</fullName>
    </submittedName>
</protein>
<dbReference type="AlphaFoldDB" id="A0AAV9S2T8"/>
<reference evidence="1 2" key="1">
    <citation type="submission" date="2021-06" db="EMBL/GenBank/DDBJ databases">
        <authorList>
            <person name="Palmer J.M."/>
        </authorList>
    </citation>
    <scope>NUCLEOTIDE SEQUENCE [LARGE SCALE GENOMIC DNA]</scope>
    <source>
        <strain evidence="1 2">MEX-2019</strain>
        <tissue evidence="1">Muscle</tissue>
    </source>
</reference>
<sequence length="102" mass="11460">MWPEHQHRQNQGRQPPAWSLYGAFRYPQAIPTPQVPTTPAVVPGREPGIQSYDGLEKKLKEVFSERSSILHQLSKTSKELDSIKGNLQILAGSLRCLLLLLS</sequence>
<dbReference type="PANTHER" id="PTHR22414:SF0">
    <property type="entry name" value="LEUCINE ZIPPER PROTEIN 2"/>
    <property type="match status" value="1"/>
</dbReference>
<evidence type="ECO:0000313" key="1">
    <source>
        <dbReference type="EMBL" id="KAK5615490.1"/>
    </source>
</evidence>
<dbReference type="InterPro" id="IPR026718">
    <property type="entry name" value="Luzp2"/>
</dbReference>
<organism evidence="1 2">
    <name type="scientific">Crenichthys baileyi</name>
    <name type="common">White River springfish</name>
    <dbReference type="NCBI Taxonomy" id="28760"/>
    <lineage>
        <taxon>Eukaryota</taxon>
        <taxon>Metazoa</taxon>
        <taxon>Chordata</taxon>
        <taxon>Craniata</taxon>
        <taxon>Vertebrata</taxon>
        <taxon>Euteleostomi</taxon>
        <taxon>Actinopterygii</taxon>
        <taxon>Neopterygii</taxon>
        <taxon>Teleostei</taxon>
        <taxon>Neoteleostei</taxon>
        <taxon>Acanthomorphata</taxon>
        <taxon>Ovalentaria</taxon>
        <taxon>Atherinomorphae</taxon>
        <taxon>Cyprinodontiformes</taxon>
        <taxon>Goodeidae</taxon>
        <taxon>Crenichthys</taxon>
    </lineage>
</organism>
<dbReference type="Proteomes" id="UP001311232">
    <property type="component" value="Unassembled WGS sequence"/>
</dbReference>
<proteinExistence type="predicted"/>
<accession>A0AAV9S2T8</accession>
<dbReference type="EMBL" id="JAHHUM010000957">
    <property type="protein sequence ID" value="KAK5615490.1"/>
    <property type="molecule type" value="Genomic_DNA"/>
</dbReference>